<dbReference type="GeneID" id="54120756"/>
<dbReference type="GO" id="GO:0051500">
    <property type="term" value="F:D-tyrosyl-tRNA(Tyr) deacylase activity"/>
    <property type="evidence" value="ECO:0007669"/>
    <property type="project" value="TreeGrafter"/>
</dbReference>
<reference evidence="4" key="1">
    <citation type="submission" date="2016-10" db="EMBL/GenBank/DDBJ databases">
        <authorList>
            <person name="Varghese N."/>
        </authorList>
    </citation>
    <scope>NUCLEOTIDE SEQUENCE [LARGE SCALE GENOMIC DNA]</scope>
    <source>
        <strain evidence="4">DSM 20406</strain>
    </source>
</reference>
<keyword evidence="2" id="KW-0963">Cytoplasm</keyword>
<dbReference type="Pfam" id="PF02580">
    <property type="entry name" value="Tyr_Deacylase"/>
    <property type="match status" value="1"/>
</dbReference>
<dbReference type="InterPro" id="IPR003732">
    <property type="entry name" value="Daa-tRNA_deacyls_DTD"/>
</dbReference>
<dbReference type="GO" id="GO:0005737">
    <property type="term" value="C:cytoplasm"/>
    <property type="evidence" value="ECO:0007669"/>
    <property type="project" value="UniProtKB-SubCell"/>
</dbReference>
<dbReference type="GO" id="GO:0106026">
    <property type="term" value="F:Gly-tRNA(Ala) deacylase activity"/>
    <property type="evidence" value="ECO:0007669"/>
    <property type="project" value="UniProtKB-UniRule"/>
</dbReference>
<keyword evidence="2" id="KW-0378">Hydrolase</keyword>
<comment type="catalytic activity">
    <reaction evidence="2">
        <text>glycyl-tRNA(Ala) + H2O = tRNA(Ala) + glycine + H(+)</text>
        <dbReference type="Rhea" id="RHEA:53744"/>
        <dbReference type="Rhea" id="RHEA-COMP:9657"/>
        <dbReference type="Rhea" id="RHEA-COMP:13640"/>
        <dbReference type="ChEBI" id="CHEBI:15377"/>
        <dbReference type="ChEBI" id="CHEBI:15378"/>
        <dbReference type="ChEBI" id="CHEBI:57305"/>
        <dbReference type="ChEBI" id="CHEBI:78442"/>
        <dbReference type="ChEBI" id="CHEBI:78522"/>
    </reaction>
</comment>
<name>A0A1H6R5W7_9FIRM</name>
<dbReference type="GO" id="GO:0043908">
    <property type="term" value="F:Ser(Gly)-tRNA(Ala) hydrolase activity"/>
    <property type="evidence" value="ECO:0007669"/>
    <property type="project" value="UniProtKB-UniRule"/>
</dbReference>
<dbReference type="EMBL" id="FNYK01000006">
    <property type="protein sequence ID" value="SEI48604.1"/>
    <property type="molecule type" value="Genomic_DNA"/>
</dbReference>
<dbReference type="SUPFAM" id="SSF69500">
    <property type="entry name" value="DTD-like"/>
    <property type="match status" value="1"/>
</dbReference>
<dbReference type="EC" id="3.1.1.96" evidence="2"/>
<evidence type="ECO:0000313" key="3">
    <source>
        <dbReference type="EMBL" id="SEI48604.1"/>
    </source>
</evidence>
<sequence length="150" mass="16772">MRIVLQRVSHASVTIEGQVHGQINQGYMILVGFKGEDDEAIIDRMVDKVIHLRVFEDDQGKMNLSLLDVKGAILSISQFTLYANSRKGRRPSFVEAAKPEISSPLYDLFNSRLEEAGIHVEKGIFGADMKCELLNDGPVTILLDSDELFH</sequence>
<protein>
    <recommendedName>
        <fullName evidence="2">D-aminoacyl-tRNA deacylase</fullName>
        <shortName evidence="2">DTD</shortName>
        <ecNumber evidence="2">3.1.1.96</ecNumber>
    </recommendedName>
    <alternativeName>
        <fullName evidence="2">Gly-tRNA(Ala) deacylase</fullName>
        <ecNumber evidence="2">3.1.1.-</ecNumber>
    </alternativeName>
</protein>
<dbReference type="HAMAP" id="MF_00518">
    <property type="entry name" value="Deacylase_Dtd"/>
    <property type="match status" value="1"/>
</dbReference>
<dbReference type="AlphaFoldDB" id="A0A1H6R5W7"/>
<accession>A0A1H6R5W7</accession>
<feature type="short sequence motif" description="Gly-cisPro motif, important for rejection of L-amino acids" evidence="2">
    <location>
        <begin position="137"/>
        <end position="138"/>
    </location>
</feature>
<comment type="subunit">
    <text evidence="2">Homodimer.</text>
</comment>
<keyword evidence="4" id="KW-1185">Reference proteome</keyword>
<organism evidence="3 4">
    <name type="scientific">Sharpea azabuensis</name>
    <dbReference type="NCBI Taxonomy" id="322505"/>
    <lineage>
        <taxon>Bacteria</taxon>
        <taxon>Bacillati</taxon>
        <taxon>Bacillota</taxon>
        <taxon>Erysipelotrichia</taxon>
        <taxon>Erysipelotrichales</taxon>
        <taxon>Coprobacillaceae</taxon>
        <taxon>Sharpea</taxon>
    </lineage>
</organism>
<dbReference type="PANTHER" id="PTHR10472">
    <property type="entry name" value="D-TYROSYL-TRNA TYR DEACYLASE"/>
    <property type="match status" value="1"/>
</dbReference>
<comment type="catalytic activity">
    <reaction evidence="2">
        <text>a D-aminoacyl-tRNA + H2O = a tRNA + a D-alpha-amino acid + H(+)</text>
        <dbReference type="Rhea" id="RHEA:13953"/>
        <dbReference type="Rhea" id="RHEA-COMP:10123"/>
        <dbReference type="Rhea" id="RHEA-COMP:10124"/>
        <dbReference type="ChEBI" id="CHEBI:15377"/>
        <dbReference type="ChEBI" id="CHEBI:15378"/>
        <dbReference type="ChEBI" id="CHEBI:59871"/>
        <dbReference type="ChEBI" id="CHEBI:78442"/>
        <dbReference type="ChEBI" id="CHEBI:79333"/>
        <dbReference type="EC" id="3.1.1.96"/>
    </reaction>
</comment>
<comment type="domain">
    <text evidence="2">A Gly-cisPro motif from one monomer fits into the active site of the other monomer to allow specific chiral rejection of L-amino acids.</text>
</comment>
<dbReference type="GO" id="GO:0019478">
    <property type="term" value="P:D-amino acid catabolic process"/>
    <property type="evidence" value="ECO:0007669"/>
    <property type="project" value="UniProtKB-UniRule"/>
</dbReference>
<evidence type="ECO:0000256" key="1">
    <source>
        <dbReference type="ARBA" id="ARBA00009673"/>
    </source>
</evidence>
<dbReference type="OrthoDB" id="9801395at2"/>
<dbReference type="STRING" id="322505.SAMN04487836_1662"/>
<dbReference type="Proteomes" id="UP000183028">
    <property type="component" value="Unassembled WGS sequence"/>
</dbReference>
<keyword evidence="2" id="KW-0694">RNA-binding</keyword>
<dbReference type="RefSeq" id="WP_033163362.1">
    <property type="nucleotide sequence ID" value="NZ_CACVTN010000009.1"/>
</dbReference>
<dbReference type="EC" id="3.1.1.-" evidence="2"/>
<keyword evidence="2" id="KW-0820">tRNA-binding</keyword>
<evidence type="ECO:0000256" key="2">
    <source>
        <dbReference type="HAMAP-Rule" id="MF_00518"/>
    </source>
</evidence>
<dbReference type="FunFam" id="3.50.80.10:FF:000001">
    <property type="entry name" value="D-aminoacyl-tRNA deacylase"/>
    <property type="match status" value="1"/>
</dbReference>
<comment type="similarity">
    <text evidence="1 2">Belongs to the DTD family.</text>
</comment>
<dbReference type="PANTHER" id="PTHR10472:SF5">
    <property type="entry name" value="D-AMINOACYL-TRNA DEACYLASE 1"/>
    <property type="match status" value="1"/>
</dbReference>
<comment type="subcellular location">
    <subcellularLocation>
        <location evidence="2">Cytoplasm</location>
    </subcellularLocation>
</comment>
<dbReference type="eggNOG" id="COG1490">
    <property type="taxonomic scope" value="Bacteria"/>
</dbReference>
<dbReference type="CDD" id="cd00563">
    <property type="entry name" value="Dtyr_deacylase"/>
    <property type="match status" value="1"/>
</dbReference>
<evidence type="ECO:0000313" key="4">
    <source>
        <dbReference type="Proteomes" id="UP000183028"/>
    </source>
</evidence>
<dbReference type="InterPro" id="IPR023509">
    <property type="entry name" value="DTD-like_sf"/>
</dbReference>
<comment type="function">
    <text evidence="2">An aminoacyl-tRNA editing enzyme that deacylates mischarged D-aminoacyl-tRNAs. Also deacylates mischarged glycyl-tRNA(Ala), protecting cells against glycine mischarging by AlaRS. Acts via tRNA-based rather than protein-based catalysis; rejects L-amino acids rather than detecting D-amino acids in the active site. By recycling D-aminoacyl-tRNA to D-amino acids and free tRNA molecules, this enzyme counteracts the toxicity associated with the formation of D-aminoacyl-tRNA entities in vivo and helps enforce protein L-homochirality.</text>
</comment>
<proteinExistence type="inferred from homology"/>
<gene>
    <name evidence="2" type="primary">dtd</name>
    <name evidence="3" type="ORF">SAMN04487834_10065</name>
</gene>
<dbReference type="GO" id="GO:0000049">
    <property type="term" value="F:tRNA binding"/>
    <property type="evidence" value="ECO:0007669"/>
    <property type="project" value="UniProtKB-UniRule"/>
</dbReference>
<dbReference type="NCBIfam" id="TIGR00256">
    <property type="entry name" value="D-aminoacyl-tRNA deacylase"/>
    <property type="match status" value="1"/>
</dbReference>
<dbReference type="Gene3D" id="3.50.80.10">
    <property type="entry name" value="D-tyrosyl-tRNA(Tyr) deacylase"/>
    <property type="match status" value="1"/>
</dbReference>